<protein>
    <submittedName>
        <fullName evidence="1">Uncharacterized protein</fullName>
    </submittedName>
</protein>
<evidence type="ECO:0000313" key="1">
    <source>
        <dbReference type="EMBL" id="KNE87697.1"/>
    </source>
</evidence>
<dbReference type="EMBL" id="AJIL01004424">
    <property type="protein sequence ID" value="KNE87697.1"/>
    <property type="molecule type" value="Genomic_DNA"/>
</dbReference>
<dbReference type="Proteomes" id="UP000054564">
    <property type="component" value="Unassembled WGS sequence"/>
</dbReference>
<evidence type="ECO:0000313" key="2">
    <source>
        <dbReference type="Proteomes" id="UP000054564"/>
    </source>
</evidence>
<feature type="non-terminal residue" evidence="1">
    <location>
        <position position="112"/>
    </location>
</feature>
<name>A0A0L0UKS6_9BASI</name>
<keyword evidence="2" id="KW-1185">Reference proteome</keyword>
<gene>
    <name evidence="1" type="ORF">PSTG_18912</name>
</gene>
<dbReference type="AlphaFoldDB" id="A0A0L0UKS6"/>
<comment type="caution">
    <text evidence="1">The sequence shown here is derived from an EMBL/GenBank/DDBJ whole genome shotgun (WGS) entry which is preliminary data.</text>
</comment>
<sequence length="112" mass="12635">MSKRHHPSVAALKFGGSGVFAVTAPSHSELRRDLISFGWVRMKPSFVRCTVRPIMDSRLVDHLILSTSFKSVSSCRRRSTDEAVTTPSATWMQITPCISLCRRIYKLLSYCD</sequence>
<accession>A0A0L0UKS6</accession>
<reference evidence="2" key="1">
    <citation type="submission" date="2014-03" db="EMBL/GenBank/DDBJ databases">
        <title>The Genome Sequence of Puccinia striiformis f. sp. tritici PST-78.</title>
        <authorList>
            <consortium name="The Broad Institute Genome Sequencing Platform"/>
            <person name="Cuomo C."/>
            <person name="Hulbert S."/>
            <person name="Chen X."/>
            <person name="Walker B."/>
            <person name="Young S.K."/>
            <person name="Zeng Q."/>
            <person name="Gargeya S."/>
            <person name="Fitzgerald M."/>
            <person name="Haas B."/>
            <person name="Abouelleil A."/>
            <person name="Alvarado L."/>
            <person name="Arachchi H.M."/>
            <person name="Berlin A.M."/>
            <person name="Chapman S.B."/>
            <person name="Goldberg J."/>
            <person name="Griggs A."/>
            <person name="Gujja S."/>
            <person name="Hansen M."/>
            <person name="Howarth C."/>
            <person name="Imamovic A."/>
            <person name="Larimer J."/>
            <person name="McCowan C."/>
            <person name="Montmayeur A."/>
            <person name="Murphy C."/>
            <person name="Neiman D."/>
            <person name="Pearson M."/>
            <person name="Priest M."/>
            <person name="Roberts A."/>
            <person name="Saif S."/>
            <person name="Shea T."/>
            <person name="Sisk P."/>
            <person name="Sykes S."/>
            <person name="Wortman J."/>
            <person name="Nusbaum C."/>
            <person name="Birren B."/>
        </authorList>
    </citation>
    <scope>NUCLEOTIDE SEQUENCE [LARGE SCALE GENOMIC DNA]</scope>
    <source>
        <strain evidence="2">race PST-78</strain>
    </source>
</reference>
<organism evidence="1 2">
    <name type="scientific">Puccinia striiformis f. sp. tritici PST-78</name>
    <dbReference type="NCBI Taxonomy" id="1165861"/>
    <lineage>
        <taxon>Eukaryota</taxon>
        <taxon>Fungi</taxon>
        <taxon>Dikarya</taxon>
        <taxon>Basidiomycota</taxon>
        <taxon>Pucciniomycotina</taxon>
        <taxon>Pucciniomycetes</taxon>
        <taxon>Pucciniales</taxon>
        <taxon>Pucciniaceae</taxon>
        <taxon>Puccinia</taxon>
    </lineage>
</organism>
<proteinExistence type="predicted"/>